<sequence>MTNYDDTKYVDDCYTELEQKQAALLKQYKLDSYDSFDYNMTTGRIQYFQGTIVKVEADFIPIGSLNEEDQSWMWAWENPSVTGELREQSLTIKELAPRIGDALFERSTFQSNEGTAWEIAAMACKHFNSQGVFAAPLSGLLIFLSLSNITVVE</sequence>
<proteinExistence type="predicted"/>
<organism evidence="1">
    <name type="scientific">hydrothermal vent metagenome</name>
    <dbReference type="NCBI Taxonomy" id="652676"/>
    <lineage>
        <taxon>unclassified sequences</taxon>
        <taxon>metagenomes</taxon>
        <taxon>ecological metagenomes</taxon>
    </lineage>
</organism>
<dbReference type="AlphaFoldDB" id="A0A3B1B0Z9"/>
<gene>
    <name evidence="1" type="ORF">MNBD_GAMMA26-1633</name>
</gene>
<dbReference type="EMBL" id="UOFX01000006">
    <property type="protein sequence ID" value="VAX05603.1"/>
    <property type="molecule type" value="Genomic_DNA"/>
</dbReference>
<dbReference type="InterPro" id="IPR049249">
    <property type="entry name" value="DUF6882"/>
</dbReference>
<name>A0A3B1B0Z9_9ZZZZ</name>
<dbReference type="Pfam" id="PF21813">
    <property type="entry name" value="DUF6882"/>
    <property type="match status" value="1"/>
</dbReference>
<evidence type="ECO:0000313" key="1">
    <source>
        <dbReference type="EMBL" id="VAX05603.1"/>
    </source>
</evidence>
<accession>A0A3B1B0Z9</accession>
<reference evidence="1" key="1">
    <citation type="submission" date="2018-06" db="EMBL/GenBank/DDBJ databases">
        <authorList>
            <person name="Zhirakovskaya E."/>
        </authorList>
    </citation>
    <scope>NUCLEOTIDE SEQUENCE</scope>
</reference>
<protein>
    <submittedName>
        <fullName evidence="1">Uncharacterized protein</fullName>
    </submittedName>
</protein>